<feature type="transmembrane region" description="Helical" evidence="1">
    <location>
        <begin position="69"/>
        <end position="91"/>
    </location>
</feature>
<gene>
    <name evidence="2" type="ORF">ARMGADRAFT_1085580</name>
</gene>
<protein>
    <submittedName>
        <fullName evidence="2">Uncharacterized protein</fullName>
    </submittedName>
</protein>
<accession>A0A2H3CX32</accession>
<feature type="transmembrane region" description="Helical" evidence="1">
    <location>
        <begin position="254"/>
        <end position="275"/>
    </location>
</feature>
<evidence type="ECO:0000256" key="1">
    <source>
        <dbReference type="SAM" id="Phobius"/>
    </source>
</evidence>
<keyword evidence="1" id="KW-0472">Membrane</keyword>
<keyword evidence="1" id="KW-1133">Transmembrane helix</keyword>
<feature type="transmembrane region" description="Helical" evidence="1">
    <location>
        <begin position="180"/>
        <end position="206"/>
    </location>
</feature>
<feature type="transmembrane region" description="Helical" evidence="1">
    <location>
        <begin position="103"/>
        <end position="124"/>
    </location>
</feature>
<name>A0A2H3CX32_ARMGA</name>
<organism evidence="2 3">
    <name type="scientific">Armillaria gallica</name>
    <name type="common">Bulbous honey fungus</name>
    <name type="synonym">Armillaria bulbosa</name>
    <dbReference type="NCBI Taxonomy" id="47427"/>
    <lineage>
        <taxon>Eukaryota</taxon>
        <taxon>Fungi</taxon>
        <taxon>Dikarya</taxon>
        <taxon>Basidiomycota</taxon>
        <taxon>Agaricomycotina</taxon>
        <taxon>Agaricomycetes</taxon>
        <taxon>Agaricomycetidae</taxon>
        <taxon>Agaricales</taxon>
        <taxon>Marasmiineae</taxon>
        <taxon>Physalacriaceae</taxon>
        <taxon>Armillaria</taxon>
    </lineage>
</organism>
<proteinExistence type="predicted"/>
<dbReference type="EMBL" id="KZ293678">
    <property type="protein sequence ID" value="PBK87575.1"/>
    <property type="molecule type" value="Genomic_DNA"/>
</dbReference>
<evidence type="ECO:0000313" key="3">
    <source>
        <dbReference type="Proteomes" id="UP000217790"/>
    </source>
</evidence>
<dbReference type="OrthoDB" id="2953308at2759"/>
<feature type="transmembrane region" description="Helical" evidence="1">
    <location>
        <begin position="212"/>
        <end position="233"/>
    </location>
</feature>
<keyword evidence="1" id="KW-0812">Transmembrane</keyword>
<keyword evidence="3" id="KW-1185">Reference proteome</keyword>
<dbReference type="AlphaFoldDB" id="A0A2H3CX32"/>
<reference evidence="3" key="1">
    <citation type="journal article" date="2017" name="Nat. Ecol. Evol.">
        <title>Genome expansion and lineage-specific genetic innovations in the forest pathogenic fungi Armillaria.</title>
        <authorList>
            <person name="Sipos G."/>
            <person name="Prasanna A.N."/>
            <person name="Walter M.C."/>
            <person name="O'Connor E."/>
            <person name="Balint B."/>
            <person name="Krizsan K."/>
            <person name="Kiss B."/>
            <person name="Hess J."/>
            <person name="Varga T."/>
            <person name="Slot J."/>
            <person name="Riley R."/>
            <person name="Boka B."/>
            <person name="Rigling D."/>
            <person name="Barry K."/>
            <person name="Lee J."/>
            <person name="Mihaltcheva S."/>
            <person name="LaButti K."/>
            <person name="Lipzen A."/>
            <person name="Waldron R."/>
            <person name="Moloney N.M."/>
            <person name="Sperisen C."/>
            <person name="Kredics L."/>
            <person name="Vagvoelgyi C."/>
            <person name="Patrignani A."/>
            <person name="Fitzpatrick D."/>
            <person name="Nagy I."/>
            <person name="Doyle S."/>
            <person name="Anderson J.B."/>
            <person name="Grigoriev I.V."/>
            <person name="Gueldener U."/>
            <person name="Muensterkoetter M."/>
            <person name="Nagy L.G."/>
        </authorList>
    </citation>
    <scope>NUCLEOTIDE SEQUENCE [LARGE SCALE GENOMIC DNA]</scope>
    <source>
        <strain evidence="3">Ar21-2</strain>
    </source>
</reference>
<dbReference type="InParanoid" id="A0A2H3CX32"/>
<sequence length="328" mass="36388">MALRNHFLSIGYVTAPACIWAFDGRGRRISTRHRAAPSLFMANQADIPDLSDDEKAIIFQDLEVRLNRLVLFALLQGIYTGICVVTLWTIFSSKPGGSRHVMTAVILVLYVMTTIIFAFDWSLVHYPFIEHGDNFWTVNLAFTGLGSTDVAVISAIVLGIAGCISTIVADSAMIVWGRRWIFALLPLLFMISGTASKILQILVISFETCTTLYTSFILATTLLCILLIIYCILSIEWAKPRTNARRFSLGVYHNLIEIIVESAVIYSVTLILFMITLSRSYASGTYMYFDCIGTIARGVAPTLLVGRIASGHARPDDSWQGRTMPSLH</sequence>
<dbReference type="Proteomes" id="UP000217790">
    <property type="component" value="Unassembled WGS sequence"/>
</dbReference>
<feature type="transmembrane region" description="Helical" evidence="1">
    <location>
        <begin position="144"/>
        <end position="168"/>
    </location>
</feature>
<evidence type="ECO:0000313" key="2">
    <source>
        <dbReference type="EMBL" id="PBK87575.1"/>
    </source>
</evidence>